<reference evidence="2 3" key="1">
    <citation type="submission" date="2019-05" db="EMBL/GenBank/DDBJ databases">
        <title>Another draft genome of Portunus trituberculatus and its Hox gene families provides insights of decapod evolution.</title>
        <authorList>
            <person name="Jeong J.-H."/>
            <person name="Song I."/>
            <person name="Kim S."/>
            <person name="Choi T."/>
            <person name="Kim D."/>
            <person name="Ryu S."/>
            <person name="Kim W."/>
        </authorList>
    </citation>
    <scope>NUCLEOTIDE SEQUENCE [LARGE SCALE GENOMIC DNA]</scope>
    <source>
        <tissue evidence="2">Muscle</tissue>
    </source>
</reference>
<keyword evidence="3" id="KW-1185">Reference proteome</keyword>
<dbReference type="Proteomes" id="UP000324222">
    <property type="component" value="Unassembled WGS sequence"/>
</dbReference>
<feature type="region of interest" description="Disordered" evidence="1">
    <location>
        <begin position="1"/>
        <end position="20"/>
    </location>
</feature>
<organism evidence="2 3">
    <name type="scientific">Portunus trituberculatus</name>
    <name type="common">Swimming crab</name>
    <name type="synonym">Neptunus trituberculatus</name>
    <dbReference type="NCBI Taxonomy" id="210409"/>
    <lineage>
        <taxon>Eukaryota</taxon>
        <taxon>Metazoa</taxon>
        <taxon>Ecdysozoa</taxon>
        <taxon>Arthropoda</taxon>
        <taxon>Crustacea</taxon>
        <taxon>Multicrustacea</taxon>
        <taxon>Malacostraca</taxon>
        <taxon>Eumalacostraca</taxon>
        <taxon>Eucarida</taxon>
        <taxon>Decapoda</taxon>
        <taxon>Pleocyemata</taxon>
        <taxon>Brachyura</taxon>
        <taxon>Eubrachyura</taxon>
        <taxon>Portunoidea</taxon>
        <taxon>Portunidae</taxon>
        <taxon>Portuninae</taxon>
        <taxon>Portunus</taxon>
    </lineage>
</organism>
<evidence type="ECO:0000256" key="1">
    <source>
        <dbReference type="SAM" id="MobiDB-lite"/>
    </source>
</evidence>
<evidence type="ECO:0000313" key="2">
    <source>
        <dbReference type="EMBL" id="MPC72662.1"/>
    </source>
</evidence>
<evidence type="ECO:0000313" key="3">
    <source>
        <dbReference type="Proteomes" id="UP000324222"/>
    </source>
</evidence>
<sequence length="39" mass="4040">MEGPAAPHHSPPRPACQHGRLVGVGRSDSIADSIVFEGC</sequence>
<comment type="caution">
    <text evidence="2">The sequence shown here is derived from an EMBL/GenBank/DDBJ whole genome shotgun (WGS) entry which is preliminary data.</text>
</comment>
<dbReference type="EMBL" id="VSRR010035145">
    <property type="protein sequence ID" value="MPC72662.1"/>
    <property type="molecule type" value="Genomic_DNA"/>
</dbReference>
<dbReference type="AlphaFoldDB" id="A0A5B7HMX9"/>
<accession>A0A5B7HMX9</accession>
<gene>
    <name evidence="2" type="ORF">E2C01_066974</name>
</gene>
<protein>
    <submittedName>
        <fullName evidence="2">Uncharacterized protein</fullName>
    </submittedName>
</protein>
<name>A0A5B7HMX9_PORTR</name>
<proteinExistence type="predicted"/>